<proteinExistence type="predicted"/>
<comment type="caution">
    <text evidence="3">The sequence shown here is derived from an EMBL/GenBank/DDBJ whole genome shotgun (WGS) entry which is preliminary data.</text>
</comment>
<evidence type="ECO:0000256" key="1">
    <source>
        <dbReference type="ARBA" id="ARBA00023125"/>
    </source>
</evidence>
<dbReference type="PROSITE" id="PS50937">
    <property type="entry name" value="HTH_MERR_2"/>
    <property type="match status" value="1"/>
</dbReference>
<dbReference type="SUPFAM" id="SSF46955">
    <property type="entry name" value="Putative DNA-binding domain"/>
    <property type="match status" value="1"/>
</dbReference>
<dbReference type="GO" id="GO:0003700">
    <property type="term" value="F:DNA-binding transcription factor activity"/>
    <property type="evidence" value="ECO:0007669"/>
    <property type="project" value="InterPro"/>
</dbReference>
<protein>
    <submittedName>
        <fullName evidence="3">Transcriptional regulator</fullName>
    </submittedName>
</protein>
<evidence type="ECO:0000259" key="2">
    <source>
        <dbReference type="PROSITE" id="PS50937"/>
    </source>
</evidence>
<dbReference type="PRINTS" id="PR00040">
    <property type="entry name" value="HTHMERR"/>
</dbReference>
<dbReference type="CDD" id="cd04781">
    <property type="entry name" value="HTH_MerR-like_sg6"/>
    <property type="match status" value="1"/>
</dbReference>
<evidence type="ECO:0000313" key="4">
    <source>
        <dbReference type="Proteomes" id="UP000196440"/>
    </source>
</evidence>
<dbReference type="PANTHER" id="PTHR30204">
    <property type="entry name" value="REDOX-CYCLING DRUG-SENSING TRANSCRIPTIONAL ACTIVATOR SOXR"/>
    <property type="match status" value="1"/>
</dbReference>
<dbReference type="PANTHER" id="PTHR30204:SF97">
    <property type="entry name" value="MERR FAMILY REGULATORY PROTEIN"/>
    <property type="match status" value="1"/>
</dbReference>
<feature type="domain" description="HTH merR-type" evidence="2">
    <location>
        <begin position="3"/>
        <end position="71"/>
    </location>
</feature>
<dbReference type="Proteomes" id="UP000196440">
    <property type="component" value="Unassembled WGS sequence"/>
</dbReference>
<dbReference type="GO" id="GO:0003677">
    <property type="term" value="F:DNA binding"/>
    <property type="evidence" value="ECO:0007669"/>
    <property type="project" value="UniProtKB-KW"/>
</dbReference>
<gene>
    <name evidence="3" type="ORF">CBW57_05895</name>
</gene>
<dbReference type="InterPro" id="IPR000551">
    <property type="entry name" value="MerR-type_HTH_dom"/>
</dbReference>
<dbReference type="InterPro" id="IPR047057">
    <property type="entry name" value="MerR_fam"/>
</dbReference>
<dbReference type="EMBL" id="NHOI01000007">
    <property type="protein sequence ID" value="OVZ88403.1"/>
    <property type="molecule type" value="Genomic_DNA"/>
</dbReference>
<organism evidence="3 4">
    <name type="scientific">Yersinia intermedia</name>
    <dbReference type="NCBI Taxonomy" id="631"/>
    <lineage>
        <taxon>Bacteria</taxon>
        <taxon>Pseudomonadati</taxon>
        <taxon>Pseudomonadota</taxon>
        <taxon>Gammaproteobacteria</taxon>
        <taxon>Enterobacterales</taxon>
        <taxon>Yersiniaceae</taxon>
        <taxon>Yersinia</taxon>
    </lineage>
</organism>
<dbReference type="SMART" id="SM00422">
    <property type="entry name" value="HTH_MERR"/>
    <property type="match status" value="1"/>
</dbReference>
<accession>A0A209A7B3</accession>
<dbReference type="Gene3D" id="1.10.1660.10">
    <property type="match status" value="1"/>
</dbReference>
<evidence type="ECO:0000313" key="3">
    <source>
        <dbReference type="EMBL" id="OVZ88403.1"/>
    </source>
</evidence>
<dbReference type="AlphaFoldDB" id="A0A209A7B3"/>
<reference evidence="3 4" key="1">
    <citation type="submission" date="2017-05" db="EMBL/GenBank/DDBJ databases">
        <title>Whole genome sequencing of Yersinia kristensenii.</title>
        <authorList>
            <person name="Campioni F."/>
        </authorList>
    </citation>
    <scope>NUCLEOTIDE SEQUENCE [LARGE SCALE GENOMIC DNA]</scope>
    <source>
        <strain evidence="3 4">CFSAN060536</strain>
    </source>
</reference>
<sequence length="132" mass="15029">MKELDIGQVAKLSGVVPSTLRFYEKKGLIRPIGRHGLRRQYPEDVLNKLQLIALGQIAGFTLDEMAGMFDAQGKITLDREKMHRRAQQIDSTIRRLKLLSSGLKHVAKCTEPEHTQCEEFKRIVARGLFLTQ</sequence>
<dbReference type="Pfam" id="PF13411">
    <property type="entry name" value="MerR_1"/>
    <property type="match status" value="1"/>
</dbReference>
<dbReference type="RefSeq" id="WP_050084588.1">
    <property type="nucleotide sequence ID" value="NZ_CBCPKE010000009.1"/>
</dbReference>
<dbReference type="InterPro" id="IPR009061">
    <property type="entry name" value="DNA-bd_dom_put_sf"/>
</dbReference>
<keyword evidence="1" id="KW-0238">DNA-binding</keyword>
<name>A0A209A7B3_YERIN</name>